<protein>
    <submittedName>
        <fullName evidence="2">Uncharacterized protein</fullName>
    </submittedName>
</protein>
<comment type="caution">
    <text evidence="2">The sequence shown here is derived from an EMBL/GenBank/DDBJ whole genome shotgun (WGS) entry which is preliminary data.</text>
</comment>
<dbReference type="Proteomes" id="UP000487221">
    <property type="component" value="Unassembled WGS sequence"/>
</dbReference>
<dbReference type="RefSeq" id="WP_151875351.1">
    <property type="nucleotide sequence ID" value="NZ_WCTY01000011.1"/>
</dbReference>
<dbReference type="AlphaFoldDB" id="A0A7J5H5Z8"/>
<gene>
    <name evidence="2" type="ORF">GAQ44_07170</name>
</gene>
<evidence type="ECO:0000313" key="2">
    <source>
        <dbReference type="EMBL" id="KAB4185100.1"/>
    </source>
</evidence>
<feature type="signal peptide" evidence="1">
    <location>
        <begin position="1"/>
        <end position="19"/>
    </location>
</feature>
<evidence type="ECO:0000256" key="1">
    <source>
        <dbReference type="SAM" id="SignalP"/>
    </source>
</evidence>
<keyword evidence="1" id="KW-0732">Signal</keyword>
<sequence length="60" mass="7078">MKYIIRTLLLACCCMQAQAQAPWKPDTELEKQLQQSNHVHRIMKANPAHAGLTRWEKKRY</sequence>
<evidence type="ECO:0000313" key="3">
    <source>
        <dbReference type="Proteomes" id="UP000487221"/>
    </source>
</evidence>
<organism evidence="2 3">
    <name type="scientific">Bacteroides uniformis</name>
    <dbReference type="NCBI Taxonomy" id="820"/>
    <lineage>
        <taxon>Bacteria</taxon>
        <taxon>Pseudomonadati</taxon>
        <taxon>Bacteroidota</taxon>
        <taxon>Bacteroidia</taxon>
        <taxon>Bacteroidales</taxon>
        <taxon>Bacteroidaceae</taxon>
        <taxon>Bacteroides</taxon>
    </lineage>
</organism>
<dbReference type="EMBL" id="WCTY01000011">
    <property type="protein sequence ID" value="KAB4185100.1"/>
    <property type="molecule type" value="Genomic_DNA"/>
</dbReference>
<accession>A0A7J5H5Z8</accession>
<proteinExistence type="predicted"/>
<reference evidence="2 3" key="1">
    <citation type="journal article" date="2019" name="Nat. Med.">
        <title>A library of human gut bacterial isolates paired with longitudinal multiomics data enables mechanistic microbiome research.</title>
        <authorList>
            <person name="Poyet M."/>
            <person name="Groussin M."/>
            <person name="Gibbons S.M."/>
            <person name="Avila-Pacheco J."/>
            <person name="Jiang X."/>
            <person name="Kearney S.M."/>
            <person name="Perrotta A.R."/>
            <person name="Berdy B."/>
            <person name="Zhao S."/>
            <person name="Lieberman T.D."/>
            <person name="Swanson P.K."/>
            <person name="Smith M."/>
            <person name="Roesemann S."/>
            <person name="Alexander J.E."/>
            <person name="Rich S.A."/>
            <person name="Livny J."/>
            <person name="Vlamakis H."/>
            <person name="Clish C."/>
            <person name="Bullock K."/>
            <person name="Deik A."/>
            <person name="Scott J."/>
            <person name="Pierce K.A."/>
            <person name="Xavier R.J."/>
            <person name="Alm E.J."/>
        </authorList>
    </citation>
    <scope>NUCLEOTIDE SEQUENCE [LARGE SCALE GENOMIC DNA]</scope>
    <source>
        <strain evidence="2 3">BIOML-A19</strain>
    </source>
</reference>
<feature type="chain" id="PRO_5029779090" evidence="1">
    <location>
        <begin position="20"/>
        <end position="60"/>
    </location>
</feature>
<name>A0A7J5H5Z8_BACUN</name>